<dbReference type="InterPro" id="IPR036390">
    <property type="entry name" value="WH_DNA-bd_sf"/>
</dbReference>
<evidence type="ECO:0000256" key="1">
    <source>
        <dbReference type="SAM" id="MobiDB-lite"/>
    </source>
</evidence>
<reference evidence="3" key="1">
    <citation type="submission" date="2020-10" db="EMBL/GenBank/DDBJ databases">
        <authorList>
            <person name="Castelo-Branco R."/>
            <person name="Eusebio N."/>
            <person name="Adriana R."/>
            <person name="Vieira A."/>
            <person name="Brugerolle De Fraissinette N."/>
            <person name="Rezende De Castro R."/>
            <person name="Schneider M.P."/>
            <person name="Vasconcelos V."/>
            <person name="Leao P.N."/>
        </authorList>
    </citation>
    <scope>NUCLEOTIDE SEQUENCE</scope>
    <source>
        <strain evidence="3">LEGE 06105</strain>
    </source>
</reference>
<dbReference type="InterPro" id="IPR036388">
    <property type="entry name" value="WH-like_DNA-bd_sf"/>
</dbReference>
<dbReference type="SUPFAM" id="SSF46785">
    <property type="entry name" value="Winged helix' DNA-binding domain"/>
    <property type="match status" value="1"/>
</dbReference>
<name>A0A8J7JWF8_9CYAN</name>
<accession>A0A8J7JWF8</accession>
<dbReference type="Pfam" id="PF12802">
    <property type="entry name" value="MarR_2"/>
    <property type="match status" value="1"/>
</dbReference>
<dbReference type="GO" id="GO:0003700">
    <property type="term" value="F:DNA-binding transcription factor activity"/>
    <property type="evidence" value="ECO:0007669"/>
    <property type="project" value="InterPro"/>
</dbReference>
<dbReference type="Gene3D" id="1.10.10.10">
    <property type="entry name" value="Winged helix-like DNA-binding domain superfamily/Winged helix DNA-binding domain"/>
    <property type="match status" value="1"/>
</dbReference>
<gene>
    <name evidence="3" type="ORF">IQ247_29860</name>
</gene>
<evidence type="ECO:0000313" key="4">
    <source>
        <dbReference type="Proteomes" id="UP000620559"/>
    </source>
</evidence>
<feature type="region of interest" description="Disordered" evidence="1">
    <location>
        <begin position="108"/>
        <end position="130"/>
    </location>
</feature>
<feature type="domain" description="HTH marR-type" evidence="2">
    <location>
        <begin position="27"/>
        <end position="82"/>
    </location>
</feature>
<organism evidence="3 4">
    <name type="scientific">Plectonema cf. radiosum LEGE 06105</name>
    <dbReference type="NCBI Taxonomy" id="945769"/>
    <lineage>
        <taxon>Bacteria</taxon>
        <taxon>Bacillati</taxon>
        <taxon>Cyanobacteriota</taxon>
        <taxon>Cyanophyceae</taxon>
        <taxon>Oscillatoriophycideae</taxon>
        <taxon>Oscillatoriales</taxon>
        <taxon>Microcoleaceae</taxon>
        <taxon>Plectonema</taxon>
    </lineage>
</organism>
<evidence type="ECO:0000313" key="3">
    <source>
        <dbReference type="EMBL" id="MBE9216809.1"/>
    </source>
</evidence>
<dbReference type="Proteomes" id="UP000620559">
    <property type="component" value="Unassembled WGS sequence"/>
</dbReference>
<dbReference type="InterPro" id="IPR000835">
    <property type="entry name" value="HTH_MarR-typ"/>
</dbReference>
<dbReference type="RefSeq" id="WP_193925607.1">
    <property type="nucleotide sequence ID" value="NZ_JADEWL010000206.1"/>
</dbReference>
<dbReference type="EMBL" id="JADEWL010000206">
    <property type="protein sequence ID" value="MBE9216809.1"/>
    <property type="molecule type" value="Genomic_DNA"/>
</dbReference>
<dbReference type="AlphaFoldDB" id="A0A8J7JWF8"/>
<comment type="caution">
    <text evidence="3">The sequence shown here is derived from an EMBL/GenBank/DDBJ whole genome shotgun (WGS) entry which is preliminary data.</text>
</comment>
<keyword evidence="4" id="KW-1185">Reference proteome</keyword>
<sequence>MTHNSQKIQGKFYPLQTNEWINVCKSLTKSQISLLYYLRSSDPYGNGVKIKASDIAKEIGITKRAVNAAIAVLEEKGYINLEDIEYSVKVNSGGCLCDNSDSGTQVGREFPTQEENFPPEKSSSHLGREFPTEEENFPLENRISHSSAETTVQQEVETSKINKTYKDFKDSLSEDERESFLEFSKNKAASLPKPPQLPMKWIEANFEELRYLWEKQNNANGSIHCEAESSTKILCFESWDKSSHEGQYHALMNLGLAKFCENSTSSAWYEWAKATYPEKFVDVPS</sequence>
<proteinExistence type="predicted"/>
<evidence type="ECO:0000259" key="2">
    <source>
        <dbReference type="Pfam" id="PF12802"/>
    </source>
</evidence>
<protein>
    <submittedName>
        <fullName evidence="3">MarR family transcriptional regulator</fullName>
    </submittedName>
</protein>